<reference evidence="2 3" key="1">
    <citation type="submission" date="2015-04" db="EMBL/GenBank/DDBJ databases">
        <title>Whole genome shotgun sequence of Flavihumibacter petaseus NBRC 106054.</title>
        <authorList>
            <person name="Miyazawa S."/>
            <person name="Hosoyama A."/>
            <person name="Hashimoto M."/>
            <person name="Noguchi M."/>
            <person name="Tsuchikane K."/>
            <person name="Ohji S."/>
            <person name="Yamazoe A."/>
            <person name="Ichikawa N."/>
            <person name="Kimura A."/>
            <person name="Fujita N."/>
        </authorList>
    </citation>
    <scope>NUCLEOTIDE SEQUENCE [LARGE SCALE GENOMIC DNA]</scope>
    <source>
        <strain evidence="2 3">NBRC 106054</strain>
    </source>
</reference>
<dbReference type="Gene3D" id="3.40.50.720">
    <property type="entry name" value="NAD(P)-binding Rossmann-like Domain"/>
    <property type="match status" value="1"/>
</dbReference>
<protein>
    <recommendedName>
        <fullName evidence="1">THIF-type NAD/FAD binding fold domain-containing protein</fullName>
    </recommendedName>
</protein>
<evidence type="ECO:0000259" key="1">
    <source>
        <dbReference type="Pfam" id="PF00899"/>
    </source>
</evidence>
<dbReference type="InterPro" id="IPR035985">
    <property type="entry name" value="Ubiquitin-activating_enz"/>
</dbReference>
<gene>
    <name evidence="2" type="ORF">FPE01S_02_08710</name>
</gene>
<accession>A0A0E9N328</accession>
<proteinExistence type="predicted"/>
<dbReference type="RefSeq" id="WP_046369601.1">
    <property type="nucleotide sequence ID" value="NZ_BBWV01000002.1"/>
</dbReference>
<sequence length="266" mass="29564">MTVHYTHPYLLNPQHKVTINLVGLGGTGSQMLTALARINETLLAIGHPGIHVRSFDSDTVSASNIGRQLFSPADLGMNKAVVLTTRINRFFGYEWEGHPENFSGQYRANITISCIDSALGRVMLAETITGKQGPCEPLDRPHYWLDIGNLQKTGQVVLGTVTSIKQPKSDQPTVNQLPNVIQRFPDIKKIKEADQGPSCSVAQAISRQDLFINSTLAQFGANLIWKLFREGMLTYHGCYINLESFLVTPMRIDSFNYSIKKSKSKK</sequence>
<dbReference type="STRING" id="1220578.FPE01S_02_08710"/>
<dbReference type="AlphaFoldDB" id="A0A0E9N328"/>
<evidence type="ECO:0000313" key="3">
    <source>
        <dbReference type="Proteomes" id="UP000033121"/>
    </source>
</evidence>
<organism evidence="2 3">
    <name type="scientific">Flavihumibacter petaseus NBRC 106054</name>
    <dbReference type="NCBI Taxonomy" id="1220578"/>
    <lineage>
        <taxon>Bacteria</taxon>
        <taxon>Pseudomonadati</taxon>
        <taxon>Bacteroidota</taxon>
        <taxon>Chitinophagia</taxon>
        <taxon>Chitinophagales</taxon>
        <taxon>Chitinophagaceae</taxon>
        <taxon>Flavihumibacter</taxon>
    </lineage>
</organism>
<name>A0A0E9N328_9BACT</name>
<dbReference type="InterPro" id="IPR022500">
    <property type="entry name" value="PRTRC_ThiF"/>
</dbReference>
<dbReference type="GO" id="GO:0008641">
    <property type="term" value="F:ubiquitin-like modifier activating enzyme activity"/>
    <property type="evidence" value="ECO:0007669"/>
    <property type="project" value="InterPro"/>
</dbReference>
<feature type="domain" description="THIF-type NAD/FAD binding fold" evidence="1">
    <location>
        <begin position="17"/>
        <end position="102"/>
    </location>
</feature>
<dbReference type="Proteomes" id="UP000033121">
    <property type="component" value="Unassembled WGS sequence"/>
</dbReference>
<dbReference type="NCBIfam" id="TIGR03736">
    <property type="entry name" value="PRTRC_ThiF"/>
    <property type="match status" value="1"/>
</dbReference>
<keyword evidence="3" id="KW-1185">Reference proteome</keyword>
<dbReference type="Pfam" id="PF00899">
    <property type="entry name" value="ThiF"/>
    <property type="match status" value="1"/>
</dbReference>
<dbReference type="EMBL" id="BBWV01000002">
    <property type="protein sequence ID" value="GAO43765.1"/>
    <property type="molecule type" value="Genomic_DNA"/>
</dbReference>
<dbReference type="InterPro" id="IPR000594">
    <property type="entry name" value="ThiF_NAD_FAD-bd"/>
</dbReference>
<evidence type="ECO:0000313" key="2">
    <source>
        <dbReference type="EMBL" id="GAO43765.1"/>
    </source>
</evidence>
<dbReference type="SUPFAM" id="SSF69572">
    <property type="entry name" value="Activating enzymes of the ubiquitin-like proteins"/>
    <property type="match status" value="1"/>
</dbReference>
<dbReference type="CDD" id="cd01483">
    <property type="entry name" value="E1_enzyme_family"/>
    <property type="match status" value="1"/>
</dbReference>
<dbReference type="OrthoDB" id="5298642at2"/>
<comment type="caution">
    <text evidence="2">The sequence shown here is derived from an EMBL/GenBank/DDBJ whole genome shotgun (WGS) entry which is preliminary data.</text>
</comment>